<keyword evidence="1" id="KW-0472">Membrane</keyword>
<reference evidence="3" key="1">
    <citation type="journal article" date="2019" name="Int. J. Syst. Evol. Microbiol.">
        <title>The Global Catalogue of Microorganisms (GCM) 10K type strain sequencing project: providing services to taxonomists for standard genome sequencing and annotation.</title>
        <authorList>
            <consortium name="The Broad Institute Genomics Platform"/>
            <consortium name="The Broad Institute Genome Sequencing Center for Infectious Disease"/>
            <person name="Wu L."/>
            <person name="Ma J."/>
        </authorList>
    </citation>
    <scope>NUCLEOTIDE SEQUENCE [LARGE SCALE GENOMIC DNA]</scope>
    <source>
        <strain evidence="3">JCM 16904</strain>
    </source>
</reference>
<evidence type="ECO:0000313" key="3">
    <source>
        <dbReference type="Proteomes" id="UP001500902"/>
    </source>
</evidence>
<accession>A0ABP7B2W7</accession>
<dbReference type="EMBL" id="BAAAZP010000009">
    <property type="protein sequence ID" value="GAA3646325.1"/>
    <property type="molecule type" value="Genomic_DNA"/>
</dbReference>
<keyword evidence="1" id="KW-1133">Transmembrane helix</keyword>
<feature type="transmembrane region" description="Helical" evidence="1">
    <location>
        <begin position="43"/>
        <end position="63"/>
    </location>
</feature>
<organism evidence="2 3">
    <name type="scientific">Nonomuraea antimicrobica</name>
    <dbReference type="NCBI Taxonomy" id="561173"/>
    <lineage>
        <taxon>Bacteria</taxon>
        <taxon>Bacillati</taxon>
        <taxon>Actinomycetota</taxon>
        <taxon>Actinomycetes</taxon>
        <taxon>Streptosporangiales</taxon>
        <taxon>Streptosporangiaceae</taxon>
        <taxon>Nonomuraea</taxon>
    </lineage>
</organism>
<evidence type="ECO:0000256" key="1">
    <source>
        <dbReference type="SAM" id="Phobius"/>
    </source>
</evidence>
<dbReference type="Proteomes" id="UP001500902">
    <property type="component" value="Unassembled WGS sequence"/>
</dbReference>
<evidence type="ECO:0000313" key="2">
    <source>
        <dbReference type="EMBL" id="GAA3646325.1"/>
    </source>
</evidence>
<proteinExistence type="predicted"/>
<gene>
    <name evidence="2" type="ORF">GCM10022224_006360</name>
</gene>
<sequence>MTDNLETSLTAELAAAARHAPRPAHDLLARVEEEHRRRRRNGVAGLAAAASVVLLTAGAPLVIDAARGTPVATPPPTAAATERPAQQADPVFPPIEKVWPGAVHVAPALLPNGRPFRPEAFLDDRTVLVRTEKGGHADKMDGLWAYDVKARTARLLVQVTPPPKTVVTASSVLADRDRLYWWTVRKQGSKRIVDIWTAPRKGGAQSRLTTFEGVPGYGGIDLEIVGDKAVWTLWGKGGVYELPLSGGKPRLLPGTSGYTLIGWPWAATPRYDPQQYDPDQRDLRQRVDELVVFGDLLNIETGKRSTAAVKPFATCGISWCVKGDTLEGREGGTRDLPGNPVPDPLALDRFLTLSQQDKDGKSRGQVLYDATTRRAGDLGLRPSQNASASLDYRSNGLFWYARDGKQVIVNLDAIR</sequence>
<keyword evidence="1" id="KW-0812">Transmembrane</keyword>
<name>A0ABP7B2W7_9ACTN</name>
<dbReference type="RefSeq" id="WP_344872745.1">
    <property type="nucleotide sequence ID" value="NZ_BAAAZP010000009.1"/>
</dbReference>
<protein>
    <submittedName>
        <fullName evidence="2">Uncharacterized protein</fullName>
    </submittedName>
</protein>
<keyword evidence="3" id="KW-1185">Reference proteome</keyword>
<dbReference type="SUPFAM" id="SSF69304">
    <property type="entry name" value="Tricorn protease N-terminal domain"/>
    <property type="match status" value="1"/>
</dbReference>
<comment type="caution">
    <text evidence="2">The sequence shown here is derived from an EMBL/GenBank/DDBJ whole genome shotgun (WGS) entry which is preliminary data.</text>
</comment>